<keyword evidence="4" id="KW-1185">Reference proteome</keyword>
<sequence length="684" mass="77876">MSYSDPRKTAVCDTECYRDYWLIYFRDVESNNRRYFEMYPGHPLDIDGLRELLRRLRIVTFNGNNYDVPMISLALAGANCAELKRASDGIILADVKPWEFYDLHECVPPKFLDHIDLIEVAPGQSGLKQYGGRLHSRRMQDLPIEPDASISPDDRIDLRDYCGNDLQTTIDLYDELAEQIAIRNVMSDEYGIDLRSKSDAQIAEAVIRHEAEKLKNRRIRKPDQEPAGRFYYRPPEFVRFRTKAMQDVLNQVCRIPLIIDRNGRVKKTDDFEKLEFTIGTTTYKMGIGGLHSQESNRSVYTDDDAILVDEDVTSYYPKLILNNNLIPPAIGPVFQTIYRGIYERRIAAKRAKQKAVAETLKIVLNGTFGKLGQPGSILYAPKQMITVTLTGQLSLLMAIERLEMRGIKVVSANTDGFTSLVPRDKMDLFKLTLADWEWETDFGLEELRYRSVHSRGINDYIAIPFKFDNGAWNEDEIDKPKLKGTYAPSGPGQPAAMGLKKNPSVEICTDAVVEYLKNGTPIEETIEACQDIRRFVTIRQVRGGGEKDGEYLGKYVRWYYGVGERGGITYRESGNTVPKSEGAKPCMELPDDFPDDIDYDWYARECYGILKDLGVRFVDPAYRGRSGTSYARLPDKKNIHLIDLSTGVALCGAQPPGPRVRWVEYDAIPQGHRFCTKCRKEDSL</sequence>
<dbReference type="Gene3D" id="3.90.1600.10">
    <property type="entry name" value="Palm domain of DNA polymerase"/>
    <property type="match status" value="1"/>
</dbReference>
<organism evidence="3 4">
    <name type="scientific">Burkholderia phage vB_BceS_AH2</name>
    <dbReference type="NCBI Taxonomy" id="1133022"/>
    <lineage>
        <taxon>Viruses</taxon>
        <taxon>Duplodnaviria</taxon>
        <taxon>Heunggongvirae</taxon>
        <taxon>Uroviricota</taxon>
        <taxon>Caudoviricetes</taxon>
        <taxon>Casjensviridae</taxon>
        <taxon>Ahduovirus</taxon>
        <taxon>Ahduovirus AH2</taxon>
        <taxon>Burkholderia virus AH2</taxon>
    </lineage>
</organism>
<keyword evidence="2" id="KW-0378">Hydrolase</keyword>
<dbReference type="InterPro" id="IPR012337">
    <property type="entry name" value="RNaseH-like_sf"/>
</dbReference>
<reference evidence="3 4" key="1">
    <citation type="journal article" date="2012" name="BMC Genomics">
        <title>Comparative analysis of two phenotypically-similar but genomically-distinct Burkholderia cenocepacia-specific bacteriophages.</title>
        <authorList>
            <person name="Lynch K.H."/>
            <person name="Stothard P."/>
            <person name="Dennis J.J."/>
        </authorList>
    </citation>
    <scope>NUCLEOTIDE SEQUENCE [LARGE SCALE GENOMIC DNA]</scope>
</reference>
<dbReference type="InterPro" id="IPR023211">
    <property type="entry name" value="DNA_pol_palm_dom_sf"/>
</dbReference>
<accession>I6NPA3</accession>
<dbReference type="Proteomes" id="UP000009012">
    <property type="component" value="Segment"/>
</dbReference>
<dbReference type="GO" id="GO:0016787">
    <property type="term" value="F:hydrolase activity"/>
    <property type="evidence" value="ECO:0007669"/>
    <property type="project" value="UniProtKB-KW"/>
</dbReference>
<evidence type="ECO:0000313" key="4">
    <source>
        <dbReference type="Proteomes" id="UP000009012"/>
    </source>
</evidence>
<keyword evidence="1" id="KW-0540">Nuclease</keyword>
<dbReference type="InterPro" id="IPR043502">
    <property type="entry name" value="DNA/RNA_pol_sf"/>
</dbReference>
<dbReference type="SUPFAM" id="SSF56672">
    <property type="entry name" value="DNA/RNA polymerases"/>
    <property type="match status" value="1"/>
</dbReference>
<dbReference type="EMBL" id="JN564907">
    <property type="protein sequence ID" value="AEY69583.1"/>
    <property type="molecule type" value="Genomic_DNA"/>
</dbReference>
<dbReference type="OrthoDB" id="3536at10239"/>
<dbReference type="GO" id="GO:0004518">
    <property type="term" value="F:nuclease activity"/>
    <property type="evidence" value="ECO:0007669"/>
    <property type="project" value="UniProtKB-KW"/>
</dbReference>
<name>I6NPA3_9CAUD</name>
<proteinExistence type="predicted"/>
<gene>
    <name evidence="3" type="ORF">AH2_00073</name>
</gene>
<evidence type="ECO:0000313" key="3">
    <source>
        <dbReference type="EMBL" id="AEY69583.1"/>
    </source>
</evidence>
<protein>
    <submittedName>
        <fullName evidence="3">DNA polymerase</fullName>
    </submittedName>
</protein>
<dbReference type="GeneID" id="13405253"/>
<dbReference type="KEGG" id="vg:13405253"/>
<dbReference type="RefSeq" id="YP_006561157.1">
    <property type="nucleotide sequence ID" value="NC_018283.1"/>
</dbReference>
<dbReference type="SUPFAM" id="SSF53098">
    <property type="entry name" value="Ribonuclease H-like"/>
    <property type="match status" value="1"/>
</dbReference>
<evidence type="ECO:0000256" key="2">
    <source>
        <dbReference type="ARBA" id="ARBA00022801"/>
    </source>
</evidence>
<evidence type="ECO:0000256" key="1">
    <source>
        <dbReference type="ARBA" id="ARBA00022722"/>
    </source>
</evidence>